<dbReference type="InterPro" id="IPR016167">
    <property type="entry name" value="FAD-bd_PCMH_sub1"/>
</dbReference>
<gene>
    <name evidence="7" type="ORF">G9H71_17170</name>
</gene>
<evidence type="ECO:0000256" key="3">
    <source>
        <dbReference type="ARBA" id="ARBA00022630"/>
    </source>
</evidence>
<dbReference type="InterPro" id="IPR050416">
    <property type="entry name" value="FAD-linked_Oxidoreductase"/>
</dbReference>
<dbReference type="Gene3D" id="3.30.465.10">
    <property type="match status" value="1"/>
</dbReference>
<name>A0ABX0H253_9ACTN</name>
<dbReference type="InterPro" id="IPR006094">
    <property type="entry name" value="Oxid_FAD_bind_N"/>
</dbReference>
<evidence type="ECO:0000256" key="5">
    <source>
        <dbReference type="ARBA" id="ARBA00023002"/>
    </source>
</evidence>
<evidence type="ECO:0000313" key="8">
    <source>
        <dbReference type="Proteomes" id="UP000800981"/>
    </source>
</evidence>
<dbReference type="Pfam" id="PF01565">
    <property type="entry name" value="FAD_binding_4"/>
    <property type="match status" value="1"/>
</dbReference>
<dbReference type="InterPro" id="IPR036318">
    <property type="entry name" value="FAD-bd_PCMH-like_sf"/>
</dbReference>
<keyword evidence="5" id="KW-0560">Oxidoreductase</keyword>
<dbReference type="Pfam" id="PF08031">
    <property type="entry name" value="BBE"/>
    <property type="match status" value="1"/>
</dbReference>
<evidence type="ECO:0000256" key="1">
    <source>
        <dbReference type="ARBA" id="ARBA00001974"/>
    </source>
</evidence>
<dbReference type="Gene3D" id="3.40.462.20">
    <property type="match status" value="1"/>
</dbReference>
<reference evidence="7 8" key="1">
    <citation type="submission" date="2020-03" db="EMBL/GenBank/DDBJ databases">
        <title>Two novel Motilibacter sp.</title>
        <authorList>
            <person name="Liu S."/>
        </authorList>
    </citation>
    <scope>NUCLEOTIDE SEQUENCE [LARGE SCALE GENOMIC DNA]</scope>
    <source>
        <strain evidence="7 8">E257</strain>
    </source>
</reference>
<proteinExistence type="inferred from homology"/>
<accession>A0ABX0H253</accession>
<dbReference type="PROSITE" id="PS51387">
    <property type="entry name" value="FAD_PCMH"/>
    <property type="match status" value="1"/>
</dbReference>
<sequence length="479" mass="48965">MTAFPSTSAALVTAEDAAALAAQVAGPVLLPGADGFADDVSAFNLATTHHPAVVVGATNAQDVSAAVRFAATHGLPVAVQATGHGAVAAADGAVLVSTRRMTGLTVSAATATARVEAGVLMHSLLEAAAEAGLAPVCGSSPTVGVVGMTLGGGVGPISRKYGFAADRVRGFEIVTADGAVRSVDAESEPDLFWAVRGGKGGFGIVTALELELVPVQRFYAGGIMFPGESAAALLHAYREWAPTLPEETTTSIGLLRLPPLPSIPEPLRGQFVVHLRYAHLGSEEEGAALLAPMRAVAPAVMDMVGEMPFTNVGMVHMDPTDPMPVFERSALLDELGADVVEALLAAAGPGVQTPVLLAEVRHLGGATARATGGPNAVSGRGAEFSVFAVGVLMPEIAAVVPDAVRATLEAVAPWARPDRLLNFAGGLTRDELDTVWAPADLARLRAVKAAYDPQDVFRIGHTVAPAADARLPRQAEPTP</sequence>
<keyword evidence="4" id="KW-0274">FAD</keyword>
<dbReference type="EMBL" id="JAANNP010000034">
    <property type="protein sequence ID" value="NHC15513.1"/>
    <property type="molecule type" value="Genomic_DNA"/>
</dbReference>
<dbReference type="Proteomes" id="UP000800981">
    <property type="component" value="Unassembled WGS sequence"/>
</dbReference>
<dbReference type="PROSITE" id="PS00862">
    <property type="entry name" value="OX2_COVAL_FAD"/>
    <property type="match status" value="1"/>
</dbReference>
<evidence type="ECO:0000259" key="6">
    <source>
        <dbReference type="PROSITE" id="PS51387"/>
    </source>
</evidence>
<organism evidence="7 8">
    <name type="scientific">Motilibacter deserti</name>
    <dbReference type="NCBI Taxonomy" id="2714956"/>
    <lineage>
        <taxon>Bacteria</taxon>
        <taxon>Bacillati</taxon>
        <taxon>Actinomycetota</taxon>
        <taxon>Actinomycetes</taxon>
        <taxon>Motilibacterales</taxon>
        <taxon>Motilibacteraceae</taxon>
        <taxon>Motilibacter</taxon>
    </lineage>
</organism>
<evidence type="ECO:0000256" key="4">
    <source>
        <dbReference type="ARBA" id="ARBA00022827"/>
    </source>
</evidence>
<dbReference type="PANTHER" id="PTHR42973:SF39">
    <property type="entry name" value="FAD-BINDING PCMH-TYPE DOMAIN-CONTAINING PROTEIN"/>
    <property type="match status" value="1"/>
</dbReference>
<dbReference type="Gene3D" id="3.30.43.10">
    <property type="entry name" value="Uridine Diphospho-n-acetylenolpyruvylglucosamine Reductase, domain 2"/>
    <property type="match status" value="1"/>
</dbReference>
<comment type="cofactor">
    <cofactor evidence="1">
        <name>FAD</name>
        <dbReference type="ChEBI" id="CHEBI:57692"/>
    </cofactor>
</comment>
<dbReference type="InterPro" id="IPR006093">
    <property type="entry name" value="Oxy_OxRdtase_FAD_BS"/>
</dbReference>
<keyword evidence="3" id="KW-0285">Flavoprotein</keyword>
<protein>
    <submittedName>
        <fullName evidence="7">FAD-binding oxidoreductase</fullName>
    </submittedName>
</protein>
<dbReference type="PANTHER" id="PTHR42973">
    <property type="entry name" value="BINDING OXIDOREDUCTASE, PUTATIVE (AFU_ORTHOLOGUE AFUA_1G17690)-RELATED"/>
    <property type="match status" value="1"/>
</dbReference>
<evidence type="ECO:0000256" key="2">
    <source>
        <dbReference type="ARBA" id="ARBA00005466"/>
    </source>
</evidence>
<dbReference type="RefSeq" id="WP_166283981.1">
    <property type="nucleotide sequence ID" value="NZ_JAANNP010000034.1"/>
</dbReference>
<dbReference type="InterPro" id="IPR012951">
    <property type="entry name" value="BBE"/>
</dbReference>
<comment type="similarity">
    <text evidence="2">Belongs to the oxygen-dependent FAD-linked oxidoreductase family.</text>
</comment>
<keyword evidence="8" id="KW-1185">Reference proteome</keyword>
<dbReference type="InterPro" id="IPR016169">
    <property type="entry name" value="FAD-bd_PCMH_sub2"/>
</dbReference>
<dbReference type="SUPFAM" id="SSF56176">
    <property type="entry name" value="FAD-binding/transporter-associated domain-like"/>
    <property type="match status" value="1"/>
</dbReference>
<dbReference type="InterPro" id="IPR016166">
    <property type="entry name" value="FAD-bd_PCMH"/>
</dbReference>
<evidence type="ECO:0000313" key="7">
    <source>
        <dbReference type="EMBL" id="NHC15513.1"/>
    </source>
</evidence>
<comment type="caution">
    <text evidence="7">The sequence shown here is derived from an EMBL/GenBank/DDBJ whole genome shotgun (WGS) entry which is preliminary data.</text>
</comment>
<feature type="domain" description="FAD-binding PCMH-type" evidence="6">
    <location>
        <begin position="47"/>
        <end position="215"/>
    </location>
</feature>